<dbReference type="EMBL" id="ANJA01003621">
    <property type="protein sequence ID" value="ETO62288.1"/>
    <property type="molecule type" value="Genomic_DNA"/>
</dbReference>
<accession>A0A080Z6M7</accession>
<evidence type="ECO:0000256" key="1">
    <source>
        <dbReference type="SAM" id="MobiDB-lite"/>
    </source>
</evidence>
<proteinExistence type="predicted"/>
<feature type="compositionally biased region" description="Basic and acidic residues" evidence="1">
    <location>
        <begin position="20"/>
        <end position="35"/>
    </location>
</feature>
<dbReference type="AlphaFoldDB" id="A0A080Z6M7"/>
<evidence type="ECO:0000313" key="3">
    <source>
        <dbReference type="Proteomes" id="UP000028582"/>
    </source>
</evidence>
<evidence type="ECO:0000313" key="2">
    <source>
        <dbReference type="EMBL" id="ETO62288.1"/>
    </source>
</evidence>
<dbReference type="Proteomes" id="UP000028582">
    <property type="component" value="Unassembled WGS sequence"/>
</dbReference>
<protein>
    <submittedName>
        <fullName evidence="2">Uncharacterized protein</fullName>
    </submittedName>
</protein>
<sequence>MKSTTLAKIRVLLEDEENDDSAHLTEEKKPGRDDWVLPTVQGRSLGK</sequence>
<comment type="caution">
    <text evidence="2">The sequence shown here is derived from an EMBL/GenBank/DDBJ whole genome shotgun (WGS) entry which is preliminary data.</text>
</comment>
<reference evidence="2 3" key="1">
    <citation type="submission" date="2013-11" db="EMBL/GenBank/DDBJ databases">
        <title>The Genome Sequence of Phytophthora parasitica P1976.</title>
        <authorList>
            <consortium name="The Broad Institute Genomics Platform"/>
            <person name="Russ C."/>
            <person name="Tyler B."/>
            <person name="Panabieres F."/>
            <person name="Shan W."/>
            <person name="Tripathy S."/>
            <person name="Grunwald N."/>
            <person name="Machado M."/>
            <person name="Johnson C.S."/>
            <person name="Walker B."/>
            <person name="Young S."/>
            <person name="Zeng Q."/>
            <person name="Gargeya S."/>
            <person name="Fitzgerald M."/>
            <person name="Haas B."/>
            <person name="Abouelleil A."/>
            <person name="Allen A.W."/>
            <person name="Alvarado L."/>
            <person name="Arachchi H.M."/>
            <person name="Berlin A.M."/>
            <person name="Chapman S.B."/>
            <person name="Gainer-Dewar J."/>
            <person name="Goldberg J."/>
            <person name="Griggs A."/>
            <person name="Gujja S."/>
            <person name="Hansen M."/>
            <person name="Howarth C."/>
            <person name="Imamovic A."/>
            <person name="Ireland A."/>
            <person name="Larimer J."/>
            <person name="McCowan C."/>
            <person name="Murphy C."/>
            <person name="Pearson M."/>
            <person name="Poon T.W."/>
            <person name="Priest M."/>
            <person name="Roberts A."/>
            <person name="Saif S."/>
            <person name="Shea T."/>
            <person name="Sisk P."/>
            <person name="Sykes S."/>
            <person name="Wortman J."/>
            <person name="Nusbaum C."/>
            <person name="Birren B."/>
        </authorList>
    </citation>
    <scope>NUCLEOTIDE SEQUENCE [LARGE SCALE GENOMIC DNA]</scope>
    <source>
        <strain evidence="2 3">P1976</strain>
    </source>
</reference>
<organism evidence="2 3">
    <name type="scientific">Phytophthora nicotianae P1976</name>
    <dbReference type="NCBI Taxonomy" id="1317066"/>
    <lineage>
        <taxon>Eukaryota</taxon>
        <taxon>Sar</taxon>
        <taxon>Stramenopiles</taxon>
        <taxon>Oomycota</taxon>
        <taxon>Peronosporomycetes</taxon>
        <taxon>Peronosporales</taxon>
        <taxon>Peronosporaceae</taxon>
        <taxon>Phytophthora</taxon>
    </lineage>
</organism>
<name>A0A080Z6M7_PHYNI</name>
<feature type="region of interest" description="Disordered" evidence="1">
    <location>
        <begin position="18"/>
        <end position="47"/>
    </location>
</feature>
<gene>
    <name evidence="2" type="ORF">F444_19785</name>
</gene>